<feature type="binding site" evidence="12 15">
    <location>
        <position position="44"/>
    </location>
    <ligand>
        <name>pyruvate</name>
        <dbReference type="ChEBI" id="CHEBI:15361"/>
    </ligand>
</feature>
<feature type="binding site" evidence="12 15">
    <location>
        <position position="202"/>
    </location>
    <ligand>
        <name>pyruvate</name>
        <dbReference type="ChEBI" id="CHEBI:15361"/>
    </ligand>
</feature>
<feature type="active site" description="Schiff-base intermediate with substrate" evidence="12 14">
    <location>
        <position position="160"/>
    </location>
</feature>
<dbReference type="UniPathway" id="UPA00034">
    <property type="reaction ID" value="UER00017"/>
</dbReference>
<dbReference type="RefSeq" id="WP_073039463.1">
    <property type="nucleotide sequence ID" value="NZ_FQVB01000020.1"/>
</dbReference>
<dbReference type="EMBL" id="FQVB01000020">
    <property type="protein sequence ID" value="SHF55198.1"/>
    <property type="molecule type" value="Genomic_DNA"/>
</dbReference>
<evidence type="ECO:0000256" key="6">
    <source>
        <dbReference type="ARBA" id="ARBA00022605"/>
    </source>
</evidence>
<comment type="catalytic activity">
    <reaction evidence="11 12">
        <text>L-aspartate 4-semialdehyde + pyruvate = (2S,4S)-4-hydroxy-2,3,4,5-tetrahydrodipicolinate + H2O + H(+)</text>
        <dbReference type="Rhea" id="RHEA:34171"/>
        <dbReference type="ChEBI" id="CHEBI:15361"/>
        <dbReference type="ChEBI" id="CHEBI:15377"/>
        <dbReference type="ChEBI" id="CHEBI:15378"/>
        <dbReference type="ChEBI" id="CHEBI:67139"/>
        <dbReference type="ChEBI" id="CHEBI:537519"/>
        <dbReference type="EC" id="4.3.3.7"/>
    </reaction>
</comment>
<dbReference type="PIRSF" id="PIRSF001365">
    <property type="entry name" value="DHDPS"/>
    <property type="match status" value="1"/>
</dbReference>
<feature type="site" description="Part of a proton relay during catalysis" evidence="12 16">
    <location>
        <position position="43"/>
    </location>
</feature>
<dbReference type="CDD" id="cd00950">
    <property type="entry name" value="DHDPS"/>
    <property type="match status" value="1"/>
</dbReference>
<organism evidence="17 18">
    <name type="scientific">Desulfacinum infernum DSM 9756</name>
    <dbReference type="NCBI Taxonomy" id="1121391"/>
    <lineage>
        <taxon>Bacteria</taxon>
        <taxon>Pseudomonadati</taxon>
        <taxon>Thermodesulfobacteriota</taxon>
        <taxon>Syntrophobacteria</taxon>
        <taxon>Syntrophobacterales</taxon>
        <taxon>Syntrophobacteraceae</taxon>
        <taxon>Desulfacinum</taxon>
    </lineage>
</organism>
<evidence type="ECO:0000313" key="17">
    <source>
        <dbReference type="EMBL" id="SHF55198.1"/>
    </source>
</evidence>
<feature type="site" description="L-lysine inhibitor binding" evidence="16">
    <location>
        <position position="79"/>
    </location>
</feature>
<sequence length="291" mass="31792">MFQGAFVAIVTPFRNGAVDEPALRDLIEFQIENGTHGIVPCGTTGESATLTHEEHERVIEITVDQVKGRVPVIAGTGSNNTAEAIRLTKHAKECGADGALMISPYYNKPTQEGLYQHFKTVAETVDLPIILYNIPGRTAVNMEPETIARLARIQNIVGIKEATGSMKQITDIIRLCGEDFVVLSGEDYITFPLMCVGGKGVISVVSNVAPRDMADLCNHFLQGRFREAQDLYYKLLPLCHAMFVETNPAPVKTALKLMGKIESDHVRLPLVPTSEAGTAKVRKALEDYGIL</sequence>
<dbReference type="GO" id="GO:0008840">
    <property type="term" value="F:4-hydroxy-tetrahydrodipicolinate synthase activity"/>
    <property type="evidence" value="ECO:0007669"/>
    <property type="project" value="UniProtKB-UniRule"/>
</dbReference>
<dbReference type="Proteomes" id="UP000184076">
    <property type="component" value="Unassembled WGS sequence"/>
</dbReference>
<keyword evidence="6 12" id="KW-0028">Amino-acid biosynthesis</keyword>
<evidence type="ECO:0000313" key="18">
    <source>
        <dbReference type="Proteomes" id="UP000184076"/>
    </source>
</evidence>
<dbReference type="InterPro" id="IPR013785">
    <property type="entry name" value="Aldolase_TIM"/>
</dbReference>
<dbReference type="AlphaFoldDB" id="A0A1M5CKF9"/>
<name>A0A1M5CKF9_9BACT</name>
<evidence type="ECO:0000256" key="13">
    <source>
        <dbReference type="PIRNR" id="PIRNR001365"/>
    </source>
</evidence>
<evidence type="ECO:0000256" key="12">
    <source>
        <dbReference type="HAMAP-Rule" id="MF_00418"/>
    </source>
</evidence>
<dbReference type="InterPro" id="IPR002220">
    <property type="entry name" value="DapA-like"/>
</dbReference>
<keyword evidence="18" id="KW-1185">Reference proteome</keyword>
<dbReference type="InterPro" id="IPR020624">
    <property type="entry name" value="Schiff_base-form_aldolases_CS"/>
</dbReference>
<dbReference type="GO" id="GO:0009089">
    <property type="term" value="P:lysine biosynthetic process via diaminopimelate"/>
    <property type="evidence" value="ECO:0007669"/>
    <property type="project" value="UniProtKB-UniRule"/>
</dbReference>
<dbReference type="PANTHER" id="PTHR12128:SF66">
    <property type="entry name" value="4-HYDROXY-2-OXOGLUTARATE ALDOLASE, MITOCHONDRIAL"/>
    <property type="match status" value="1"/>
</dbReference>
<dbReference type="PROSITE" id="PS00665">
    <property type="entry name" value="DHDPS_1"/>
    <property type="match status" value="1"/>
</dbReference>
<dbReference type="PRINTS" id="PR00146">
    <property type="entry name" value="DHPICSNTHASE"/>
</dbReference>
<evidence type="ECO:0000256" key="15">
    <source>
        <dbReference type="PIRSR" id="PIRSR001365-2"/>
    </source>
</evidence>
<evidence type="ECO:0000256" key="5">
    <source>
        <dbReference type="ARBA" id="ARBA00022490"/>
    </source>
</evidence>
<accession>A0A1M5CKF9</accession>
<dbReference type="EC" id="4.3.3.7" evidence="4 12"/>
<dbReference type="GO" id="GO:0019877">
    <property type="term" value="P:diaminopimelate biosynthetic process"/>
    <property type="evidence" value="ECO:0007669"/>
    <property type="project" value="UniProtKB-UniRule"/>
</dbReference>
<dbReference type="GO" id="GO:0005829">
    <property type="term" value="C:cytosol"/>
    <property type="evidence" value="ECO:0007669"/>
    <property type="project" value="TreeGrafter"/>
</dbReference>
<dbReference type="InterPro" id="IPR020625">
    <property type="entry name" value="Schiff_base-form_aldolases_AS"/>
</dbReference>
<dbReference type="OrthoDB" id="9782828at2"/>
<keyword evidence="9 12" id="KW-0456">Lyase</keyword>
<gene>
    <name evidence="12" type="primary">dapA</name>
    <name evidence="17" type="ORF">SAMN02745206_02234</name>
</gene>
<dbReference type="PANTHER" id="PTHR12128">
    <property type="entry name" value="DIHYDRODIPICOLINATE SYNTHASE"/>
    <property type="match status" value="1"/>
</dbReference>
<comment type="subunit">
    <text evidence="12">Homotetramer; dimer of dimers.</text>
</comment>
<evidence type="ECO:0000256" key="10">
    <source>
        <dbReference type="ARBA" id="ARBA00023270"/>
    </source>
</evidence>
<feature type="site" description="L-lysine inhibitor binding; via carbonyl oxygen" evidence="16">
    <location>
        <position position="48"/>
    </location>
</feature>
<evidence type="ECO:0000256" key="1">
    <source>
        <dbReference type="ARBA" id="ARBA00003294"/>
    </source>
</evidence>
<dbReference type="Gene3D" id="3.20.20.70">
    <property type="entry name" value="Aldolase class I"/>
    <property type="match status" value="1"/>
</dbReference>
<comment type="subcellular location">
    <subcellularLocation>
        <location evidence="12">Cytoplasm</location>
    </subcellularLocation>
</comment>
<evidence type="ECO:0000256" key="3">
    <source>
        <dbReference type="ARBA" id="ARBA00007592"/>
    </source>
</evidence>
<dbReference type="STRING" id="1121391.SAMN02745206_02234"/>
<feature type="site" description="L-lysine inhibitor binding" evidence="16">
    <location>
        <position position="106"/>
    </location>
</feature>
<evidence type="ECO:0000256" key="11">
    <source>
        <dbReference type="ARBA" id="ARBA00047836"/>
    </source>
</evidence>
<evidence type="ECO:0000256" key="9">
    <source>
        <dbReference type="ARBA" id="ARBA00023239"/>
    </source>
</evidence>
<evidence type="ECO:0000256" key="14">
    <source>
        <dbReference type="PIRSR" id="PIRSR001365-1"/>
    </source>
</evidence>
<evidence type="ECO:0000256" key="7">
    <source>
        <dbReference type="ARBA" id="ARBA00022915"/>
    </source>
</evidence>
<dbReference type="PROSITE" id="PS00666">
    <property type="entry name" value="DHDPS_2"/>
    <property type="match status" value="1"/>
</dbReference>
<dbReference type="SUPFAM" id="SSF51569">
    <property type="entry name" value="Aldolase"/>
    <property type="match status" value="1"/>
</dbReference>
<comment type="similarity">
    <text evidence="3 12 13">Belongs to the DapA family.</text>
</comment>
<dbReference type="NCBIfam" id="TIGR00674">
    <property type="entry name" value="dapA"/>
    <property type="match status" value="1"/>
</dbReference>
<evidence type="ECO:0000256" key="16">
    <source>
        <dbReference type="PIRSR" id="PIRSR001365-3"/>
    </source>
</evidence>
<dbReference type="Pfam" id="PF00701">
    <property type="entry name" value="DHDPS"/>
    <property type="match status" value="1"/>
</dbReference>
<dbReference type="HAMAP" id="MF_00418">
    <property type="entry name" value="DapA"/>
    <property type="match status" value="1"/>
</dbReference>
<dbReference type="InterPro" id="IPR005263">
    <property type="entry name" value="DapA"/>
</dbReference>
<comment type="pathway">
    <text evidence="2 12">Amino-acid biosynthesis; L-lysine biosynthesis via DAP pathway; (S)-tetrahydrodipicolinate from L-aspartate: step 3/4.</text>
</comment>
<dbReference type="SMART" id="SM01130">
    <property type="entry name" value="DHDPS"/>
    <property type="match status" value="1"/>
</dbReference>
<comment type="function">
    <text evidence="1 12">Catalyzes the condensation of (S)-aspartate-beta-semialdehyde [(S)-ASA] and pyruvate to 4-hydroxy-tetrahydrodipicolinate (HTPA).</text>
</comment>
<feature type="site" description="L-lysine inhibitor binding" evidence="16">
    <location>
        <position position="105"/>
    </location>
</feature>
<evidence type="ECO:0000256" key="2">
    <source>
        <dbReference type="ARBA" id="ARBA00005120"/>
    </source>
</evidence>
<keyword evidence="10 12" id="KW-0704">Schiff base</keyword>
<proteinExistence type="inferred from homology"/>
<reference evidence="18" key="1">
    <citation type="submission" date="2016-11" db="EMBL/GenBank/DDBJ databases">
        <authorList>
            <person name="Varghese N."/>
            <person name="Submissions S."/>
        </authorList>
    </citation>
    <scope>NUCLEOTIDE SEQUENCE [LARGE SCALE GENOMIC DNA]</scope>
    <source>
        <strain evidence="18">DSM 9756</strain>
    </source>
</reference>
<evidence type="ECO:0000256" key="8">
    <source>
        <dbReference type="ARBA" id="ARBA00023154"/>
    </source>
</evidence>
<feature type="site" description="L-lysine inhibitor binding" evidence="16">
    <location>
        <position position="83"/>
    </location>
</feature>
<keyword evidence="7 12" id="KW-0220">Diaminopimelate biosynthesis</keyword>
<protein>
    <recommendedName>
        <fullName evidence="4 12">4-hydroxy-tetrahydrodipicolinate synthase</fullName>
        <shortName evidence="12">HTPA synthase</shortName>
        <ecNumber evidence="4 12">4.3.3.7</ecNumber>
    </recommendedName>
</protein>
<keyword evidence="8 12" id="KW-0457">Lysine biosynthesis</keyword>
<keyword evidence="5 12" id="KW-0963">Cytoplasm</keyword>
<comment type="caution">
    <text evidence="12">Was originally thought to be a dihydrodipicolinate synthase (DHDPS), catalyzing the condensation of (S)-aspartate-beta-semialdehyde [(S)-ASA] and pyruvate to dihydrodipicolinate (DHDP). However, it was shown in E.coli that the product of the enzymatic reaction is not dihydrodipicolinate but in fact (4S)-4-hydroxy-2,3,4,5-tetrahydro-(2S)-dipicolinic acid (HTPA), and that the consecutive dehydration reaction leading to DHDP is not spontaneous but catalyzed by DapB.</text>
</comment>
<feature type="site" description="Part of a proton relay during catalysis" evidence="12">
    <location>
        <position position="106"/>
    </location>
</feature>
<feature type="active site" description="Proton donor/acceptor" evidence="12 14">
    <location>
        <position position="132"/>
    </location>
</feature>
<evidence type="ECO:0000256" key="4">
    <source>
        <dbReference type="ARBA" id="ARBA00012086"/>
    </source>
</evidence>